<organism evidence="1">
    <name type="scientific">Eutreptiella gymnastica</name>
    <dbReference type="NCBI Taxonomy" id="73025"/>
    <lineage>
        <taxon>Eukaryota</taxon>
        <taxon>Discoba</taxon>
        <taxon>Euglenozoa</taxon>
        <taxon>Euglenida</taxon>
        <taxon>Spirocuta</taxon>
        <taxon>Euglenophyceae</taxon>
        <taxon>Eutreptiales</taxon>
        <taxon>Eutreptiaceae</taxon>
        <taxon>Eutreptiella</taxon>
    </lineage>
</organism>
<dbReference type="EMBL" id="HBGA01043703">
    <property type="protein sequence ID" value="CAD9004754.1"/>
    <property type="molecule type" value="Transcribed_RNA"/>
</dbReference>
<evidence type="ECO:0000313" key="1">
    <source>
        <dbReference type="EMBL" id="CAD9004754.1"/>
    </source>
</evidence>
<proteinExistence type="predicted"/>
<protein>
    <submittedName>
        <fullName evidence="1">Uncharacterized protein</fullName>
    </submittedName>
</protein>
<sequence>MQSMNARCLGNHNVCRSAELTHKVSESLKQGHIQNIFFSSIAQLYWMLGTTLWSKTTPRASGSHPERPALSTTRLAVCQERWALCQRCIWSYSTGGLPCPYLTSPSSL</sequence>
<gene>
    <name evidence="1" type="ORF">EGYM00392_LOCUS15841</name>
</gene>
<reference evidence="1" key="1">
    <citation type="submission" date="2021-01" db="EMBL/GenBank/DDBJ databases">
        <authorList>
            <person name="Corre E."/>
            <person name="Pelletier E."/>
            <person name="Niang G."/>
            <person name="Scheremetjew M."/>
            <person name="Finn R."/>
            <person name="Kale V."/>
            <person name="Holt S."/>
            <person name="Cochrane G."/>
            <person name="Meng A."/>
            <person name="Brown T."/>
            <person name="Cohen L."/>
        </authorList>
    </citation>
    <scope>NUCLEOTIDE SEQUENCE</scope>
    <source>
        <strain evidence="1">NIES-381</strain>
    </source>
</reference>
<dbReference type="AlphaFoldDB" id="A0A7S1I8T9"/>
<name>A0A7S1I8T9_9EUGL</name>
<accession>A0A7S1I8T9</accession>